<protein>
    <submittedName>
        <fullName evidence="1">Uncharacterized protein</fullName>
    </submittedName>
</protein>
<sequence>MELHWRAKLELQLSTHFGGAAKHTKPVGPASAVIFELLRRRGYTRIFGQYDAGTIISEPAGWLVVNDKLALM</sequence>
<keyword evidence="2" id="KW-1185">Reference proteome</keyword>
<evidence type="ECO:0000313" key="2">
    <source>
        <dbReference type="Proteomes" id="UP000637980"/>
    </source>
</evidence>
<proteinExistence type="predicted"/>
<accession>A0ABQ3ETV6</accession>
<dbReference type="EMBL" id="BMXE01000013">
    <property type="protein sequence ID" value="GHB50228.1"/>
    <property type="molecule type" value="Genomic_DNA"/>
</dbReference>
<organism evidence="1 2">
    <name type="scientific">Pseudovibrio japonicus</name>
    <dbReference type="NCBI Taxonomy" id="366534"/>
    <lineage>
        <taxon>Bacteria</taxon>
        <taxon>Pseudomonadati</taxon>
        <taxon>Pseudomonadota</taxon>
        <taxon>Alphaproteobacteria</taxon>
        <taxon>Hyphomicrobiales</taxon>
        <taxon>Stappiaceae</taxon>
        <taxon>Pseudovibrio</taxon>
    </lineage>
</organism>
<comment type="caution">
    <text evidence="1">The sequence shown here is derived from an EMBL/GenBank/DDBJ whole genome shotgun (WGS) entry which is preliminary data.</text>
</comment>
<gene>
    <name evidence="1" type="ORF">GCM10007094_44380</name>
</gene>
<dbReference type="Proteomes" id="UP000637980">
    <property type="component" value="Unassembled WGS sequence"/>
</dbReference>
<name>A0ABQ3ETV6_9HYPH</name>
<evidence type="ECO:0000313" key="1">
    <source>
        <dbReference type="EMBL" id="GHB50228.1"/>
    </source>
</evidence>
<reference evidence="2" key="1">
    <citation type="journal article" date="2019" name="Int. J. Syst. Evol. Microbiol.">
        <title>The Global Catalogue of Microorganisms (GCM) 10K type strain sequencing project: providing services to taxonomists for standard genome sequencing and annotation.</title>
        <authorList>
            <consortium name="The Broad Institute Genomics Platform"/>
            <consortium name="The Broad Institute Genome Sequencing Center for Infectious Disease"/>
            <person name="Wu L."/>
            <person name="Ma J."/>
        </authorList>
    </citation>
    <scope>NUCLEOTIDE SEQUENCE [LARGE SCALE GENOMIC DNA]</scope>
    <source>
        <strain evidence="2">KCTC 12861</strain>
    </source>
</reference>